<name>A0A0V8GK03_9BACL</name>
<dbReference type="GO" id="GO:0016887">
    <property type="term" value="F:ATP hydrolysis activity"/>
    <property type="evidence" value="ECO:0007669"/>
    <property type="project" value="RHEA"/>
</dbReference>
<dbReference type="Proteomes" id="UP000053797">
    <property type="component" value="Unassembled WGS sequence"/>
</dbReference>
<dbReference type="GO" id="GO:0043138">
    <property type="term" value="F:3'-5' DNA helicase activity"/>
    <property type="evidence" value="ECO:0007669"/>
    <property type="project" value="UniProtKB-EC"/>
</dbReference>
<dbReference type="InterPro" id="IPR012340">
    <property type="entry name" value="NA-bd_OB-fold"/>
</dbReference>
<keyword evidence="5 15" id="KW-0378">Hydrolase</keyword>
<dbReference type="InterPro" id="IPR011545">
    <property type="entry name" value="DEAD/DEAH_box_helicase_dom"/>
</dbReference>
<sequence>MNPSRDVKTLKGVGRDLAKKLEEMNILTVADVLEHVPFRYDDFVTGSLTEAIHEDKVKFTGQVQSEPLVRYYGKGKNRLTFRLLVEERYSVTVTMFNRAFYKDQLQLGAEVTVSGKWDLHRMTISATELQFGAIEGELTPVYSLRGDMRMKTFRRVVDLAFKETEALAERIPDSIRKTYRLQDRMTMLKSLHFPTNRQELTAARRSYVYEECLYFQLKLQALRLGRRKGQGIALPLHETDIANFIKSLPFPLTGAQQRVTKEILDDIGRGERMNRLLQGDVGSGKTVIAAIALFATVRAGRQGALMVPTEILAEQHAASLAPLLEPLGIRVGLLTSSVKGKARAHLLEALATGEIDVLVGTHALIQDTVQFKALHLVITDEQHRFGVEQRKRLRAKAEQADVLYMTATPIPRTLAISVFGDMDVSIIDEMPAGRKEIETYWAKPQQMERVFGFVEKELSQGRQAYVITPLIEESESLEVQNAIELHATLTERFKPYHVGLMHGRLTSSEKDEVMQAFKENTVQILVSTTVVEVGVNVPNASIIVIHDAERFGLAQLHQLRGRVGRGDAQSYCILIADPSSDTGKERIKTMTETNDGFKLAEKDLKLRGAGNFFGTEQSGLPRFVLTDPALDIQVMETARQDAVRLLRSDAFWQAPEYDVLRDYIERQGLLEGERIE</sequence>
<dbReference type="AlphaFoldDB" id="A0A0V8GK03"/>
<dbReference type="InterPro" id="IPR045562">
    <property type="entry name" value="RecG_dom3_C"/>
</dbReference>
<proteinExistence type="inferred from homology"/>
<keyword evidence="7 15" id="KW-0067">ATP-binding</keyword>
<dbReference type="Gene3D" id="3.40.50.300">
    <property type="entry name" value="P-loop containing nucleotide triphosphate hydrolases"/>
    <property type="match status" value="2"/>
</dbReference>
<dbReference type="SUPFAM" id="SSF52540">
    <property type="entry name" value="P-loop containing nucleoside triphosphate hydrolases"/>
    <property type="match status" value="2"/>
</dbReference>
<gene>
    <name evidence="18" type="ORF">AS033_04280</name>
</gene>
<keyword evidence="3 15" id="KW-0547">Nucleotide-binding</keyword>
<dbReference type="NCBIfam" id="NF008165">
    <property type="entry name" value="PRK10917.1-3"/>
    <property type="match status" value="1"/>
</dbReference>
<evidence type="ECO:0000313" key="18">
    <source>
        <dbReference type="EMBL" id="KSU50606.1"/>
    </source>
</evidence>
<feature type="domain" description="Helicase ATP-binding" evidence="16">
    <location>
        <begin position="266"/>
        <end position="427"/>
    </location>
</feature>
<feature type="domain" description="Helicase C-terminal" evidence="17">
    <location>
        <begin position="446"/>
        <end position="605"/>
    </location>
</feature>
<organism evidence="18 19">
    <name type="scientific">Exiguobacterium indicum</name>
    <dbReference type="NCBI Taxonomy" id="296995"/>
    <lineage>
        <taxon>Bacteria</taxon>
        <taxon>Bacillati</taxon>
        <taxon>Bacillota</taxon>
        <taxon>Bacilli</taxon>
        <taxon>Bacillales</taxon>
        <taxon>Bacillales Family XII. Incertae Sedis</taxon>
        <taxon>Exiguobacterium</taxon>
    </lineage>
</organism>
<evidence type="ECO:0000256" key="9">
    <source>
        <dbReference type="ARBA" id="ARBA00023172"/>
    </source>
</evidence>
<evidence type="ECO:0000256" key="14">
    <source>
        <dbReference type="ARBA" id="ARBA00048988"/>
    </source>
</evidence>
<dbReference type="NCBIfam" id="NF008168">
    <property type="entry name" value="PRK10917.2-2"/>
    <property type="match status" value="1"/>
</dbReference>
<dbReference type="Pfam" id="PF00270">
    <property type="entry name" value="DEAD"/>
    <property type="match status" value="1"/>
</dbReference>
<dbReference type="InterPro" id="IPR001650">
    <property type="entry name" value="Helicase_C-like"/>
</dbReference>
<dbReference type="RefSeq" id="WP_050677494.1">
    <property type="nucleotide sequence ID" value="NZ_FMYN01000001.1"/>
</dbReference>
<evidence type="ECO:0000256" key="4">
    <source>
        <dbReference type="ARBA" id="ARBA00022763"/>
    </source>
</evidence>
<dbReference type="GO" id="GO:0005524">
    <property type="term" value="F:ATP binding"/>
    <property type="evidence" value="ECO:0007669"/>
    <property type="project" value="UniProtKB-KW"/>
</dbReference>
<evidence type="ECO:0000259" key="16">
    <source>
        <dbReference type="PROSITE" id="PS51192"/>
    </source>
</evidence>
<evidence type="ECO:0000256" key="8">
    <source>
        <dbReference type="ARBA" id="ARBA00023125"/>
    </source>
</evidence>
<evidence type="ECO:0000256" key="2">
    <source>
        <dbReference type="ARBA" id="ARBA00017846"/>
    </source>
</evidence>
<dbReference type="InterPro" id="IPR047112">
    <property type="entry name" value="RecG/Mfd"/>
</dbReference>
<comment type="function">
    <text evidence="15">Plays a critical role in recombination and DNA repair. Helps process Holliday junction intermediates to mature products by catalyzing branch migration. Has replication fork regression activity, unwinds stalled or blocked replication forks to make a HJ that can be resolved. Has a DNA unwinding activity characteristic of a DNA helicase with 3'-5' polarity.</text>
</comment>
<dbReference type="PANTHER" id="PTHR47964">
    <property type="entry name" value="ATP-DEPENDENT DNA HELICASE HOMOLOG RECG, CHLOROPLASTIC"/>
    <property type="match status" value="1"/>
</dbReference>
<evidence type="ECO:0000256" key="1">
    <source>
        <dbReference type="ARBA" id="ARBA00007504"/>
    </source>
</evidence>
<comment type="catalytic activity">
    <reaction evidence="14 15">
        <text>ATP + H2O = ADP + phosphate + H(+)</text>
        <dbReference type="Rhea" id="RHEA:13065"/>
        <dbReference type="ChEBI" id="CHEBI:15377"/>
        <dbReference type="ChEBI" id="CHEBI:15378"/>
        <dbReference type="ChEBI" id="CHEBI:30616"/>
        <dbReference type="ChEBI" id="CHEBI:43474"/>
        <dbReference type="ChEBI" id="CHEBI:456216"/>
        <dbReference type="EC" id="5.6.2.4"/>
    </reaction>
</comment>
<evidence type="ECO:0000256" key="15">
    <source>
        <dbReference type="RuleBase" id="RU363016"/>
    </source>
</evidence>
<dbReference type="PROSITE" id="PS51194">
    <property type="entry name" value="HELICASE_CTER"/>
    <property type="match status" value="1"/>
</dbReference>
<keyword evidence="9 15" id="KW-0233">DNA recombination</keyword>
<dbReference type="GO" id="GO:0003677">
    <property type="term" value="F:DNA binding"/>
    <property type="evidence" value="ECO:0007669"/>
    <property type="project" value="UniProtKB-KW"/>
</dbReference>
<evidence type="ECO:0000256" key="13">
    <source>
        <dbReference type="ARBA" id="ARBA00034808"/>
    </source>
</evidence>
<dbReference type="CDD" id="cd17992">
    <property type="entry name" value="DEXHc_RecG"/>
    <property type="match status" value="1"/>
</dbReference>
<dbReference type="GO" id="GO:0006310">
    <property type="term" value="P:DNA recombination"/>
    <property type="evidence" value="ECO:0007669"/>
    <property type="project" value="UniProtKB-UniRule"/>
</dbReference>
<dbReference type="InterPro" id="IPR004609">
    <property type="entry name" value="ATP-dep_DNA_helicase_RecG"/>
</dbReference>
<evidence type="ECO:0000256" key="10">
    <source>
        <dbReference type="ARBA" id="ARBA00023204"/>
    </source>
</evidence>
<comment type="catalytic activity">
    <reaction evidence="12 15">
        <text>Couples ATP hydrolysis with the unwinding of duplex DNA by translocating in the 3'-5' direction.</text>
        <dbReference type="EC" id="5.6.2.4"/>
    </reaction>
</comment>
<dbReference type="CDD" id="cd04488">
    <property type="entry name" value="RecG_wedge_OBF"/>
    <property type="match status" value="1"/>
</dbReference>
<dbReference type="InterPro" id="IPR033454">
    <property type="entry name" value="RecG_wedge"/>
</dbReference>
<dbReference type="SMART" id="SM00487">
    <property type="entry name" value="DEXDc"/>
    <property type="match status" value="1"/>
</dbReference>
<dbReference type="SUPFAM" id="SSF50249">
    <property type="entry name" value="Nucleic acid-binding proteins"/>
    <property type="match status" value="1"/>
</dbReference>
<keyword evidence="4 15" id="KW-0227">DNA damage</keyword>
<evidence type="ECO:0000256" key="3">
    <source>
        <dbReference type="ARBA" id="ARBA00022741"/>
    </source>
</evidence>
<evidence type="ECO:0000259" key="17">
    <source>
        <dbReference type="PROSITE" id="PS51194"/>
    </source>
</evidence>
<evidence type="ECO:0000256" key="6">
    <source>
        <dbReference type="ARBA" id="ARBA00022806"/>
    </source>
</evidence>
<reference evidence="18 19" key="1">
    <citation type="journal article" date="2015" name="Int. J. Syst. Evol. Microbiol.">
        <title>Exiguobacterium enclense sp. nov., isolated from sediment.</title>
        <authorList>
            <person name="Dastager S.G."/>
            <person name="Mawlankar R."/>
            <person name="Sonalkar V.V."/>
            <person name="Thorat M.N."/>
            <person name="Mual P."/>
            <person name="Verma A."/>
            <person name="Krishnamurthi S."/>
            <person name="Tang S.K."/>
            <person name="Li W.J."/>
        </authorList>
    </citation>
    <scope>NUCLEOTIDE SEQUENCE [LARGE SCALE GENOMIC DNA]</scope>
    <source>
        <strain evidence="18 19">NIO-1109</strain>
    </source>
</reference>
<dbReference type="SMART" id="SM00490">
    <property type="entry name" value="HELICc"/>
    <property type="match status" value="1"/>
</dbReference>
<dbReference type="Gene3D" id="2.40.50.140">
    <property type="entry name" value="Nucleic acid-binding proteins"/>
    <property type="match status" value="1"/>
</dbReference>
<evidence type="ECO:0000256" key="7">
    <source>
        <dbReference type="ARBA" id="ARBA00022840"/>
    </source>
</evidence>
<keyword evidence="11" id="KW-0413">Isomerase</keyword>
<dbReference type="Pfam" id="PF00271">
    <property type="entry name" value="Helicase_C"/>
    <property type="match status" value="1"/>
</dbReference>
<comment type="similarity">
    <text evidence="1 15">Belongs to the helicase family. RecG subfamily.</text>
</comment>
<dbReference type="CDD" id="cd18811">
    <property type="entry name" value="SF2_C_RecG"/>
    <property type="match status" value="1"/>
</dbReference>
<evidence type="ECO:0000256" key="12">
    <source>
        <dbReference type="ARBA" id="ARBA00034617"/>
    </source>
</evidence>
<evidence type="ECO:0000256" key="11">
    <source>
        <dbReference type="ARBA" id="ARBA00023235"/>
    </source>
</evidence>
<dbReference type="NCBIfam" id="TIGR00643">
    <property type="entry name" value="recG"/>
    <property type="match status" value="1"/>
</dbReference>
<dbReference type="GO" id="GO:0006281">
    <property type="term" value="P:DNA repair"/>
    <property type="evidence" value="ECO:0007669"/>
    <property type="project" value="UniProtKB-UniRule"/>
</dbReference>
<dbReference type="OrthoDB" id="9804325at2"/>
<dbReference type="PROSITE" id="PS51192">
    <property type="entry name" value="HELICASE_ATP_BIND_1"/>
    <property type="match status" value="1"/>
</dbReference>
<dbReference type="Pfam" id="PF19833">
    <property type="entry name" value="RecG_dom3_C"/>
    <property type="match status" value="1"/>
</dbReference>
<dbReference type="EMBL" id="LNQL01000001">
    <property type="protein sequence ID" value="KSU50606.1"/>
    <property type="molecule type" value="Genomic_DNA"/>
</dbReference>
<dbReference type="Pfam" id="PF17191">
    <property type="entry name" value="RecG_wedge"/>
    <property type="match status" value="1"/>
</dbReference>
<dbReference type="PANTHER" id="PTHR47964:SF1">
    <property type="entry name" value="ATP-DEPENDENT DNA HELICASE HOMOLOG RECG, CHLOROPLASTIC"/>
    <property type="match status" value="1"/>
</dbReference>
<keyword evidence="8" id="KW-0238">DNA-binding</keyword>
<comment type="caution">
    <text evidence="18">The sequence shown here is derived from an EMBL/GenBank/DDBJ whole genome shotgun (WGS) entry which is preliminary data.</text>
</comment>
<evidence type="ECO:0000256" key="5">
    <source>
        <dbReference type="ARBA" id="ARBA00022801"/>
    </source>
</evidence>
<dbReference type="InterPro" id="IPR014001">
    <property type="entry name" value="Helicase_ATP-bd"/>
</dbReference>
<evidence type="ECO:0000313" key="19">
    <source>
        <dbReference type="Proteomes" id="UP000053797"/>
    </source>
</evidence>
<protein>
    <recommendedName>
        <fullName evidence="2 15">ATP-dependent DNA helicase RecG</fullName>
        <ecNumber evidence="13 15">5.6.2.4</ecNumber>
    </recommendedName>
</protein>
<keyword evidence="6 15" id="KW-0347">Helicase</keyword>
<accession>A0A0V8GK03</accession>
<dbReference type="EC" id="5.6.2.4" evidence="13 15"/>
<dbReference type="InterPro" id="IPR027417">
    <property type="entry name" value="P-loop_NTPase"/>
</dbReference>
<keyword evidence="10 15" id="KW-0234">DNA repair</keyword>